<evidence type="ECO:0000256" key="2">
    <source>
        <dbReference type="ARBA" id="ARBA00023004"/>
    </source>
</evidence>
<proteinExistence type="predicted"/>
<keyword evidence="1" id="KW-0479">Metal-binding</keyword>
<dbReference type="GO" id="GO:0046872">
    <property type="term" value="F:metal ion binding"/>
    <property type="evidence" value="ECO:0007669"/>
    <property type="project" value="UniProtKB-KW"/>
</dbReference>
<feature type="domain" description="4Fe-4S ferredoxin-type" evidence="4">
    <location>
        <begin position="35"/>
        <end position="65"/>
    </location>
</feature>
<dbReference type="PROSITE" id="PS51379">
    <property type="entry name" value="4FE4S_FER_2"/>
    <property type="match status" value="2"/>
</dbReference>
<accession>A0A7X3MES7</accession>
<evidence type="ECO:0000313" key="6">
    <source>
        <dbReference type="Proteomes" id="UP000460412"/>
    </source>
</evidence>
<evidence type="ECO:0000256" key="1">
    <source>
        <dbReference type="ARBA" id="ARBA00022723"/>
    </source>
</evidence>
<dbReference type="RefSeq" id="WP_159750309.1">
    <property type="nucleotide sequence ID" value="NZ_WUQX01000001.1"/>
</dbReference>
<dbReference type="Pfam" id="PF19786">
    <property type="entry name" value="DUF6270"/>
    <property type="match status" value="1"/>
</dbReference>
<reference evidence="5 6" key="1">
    <citation type="submission" date="2019-12" db="EMBL/GenBank/DDBJ databases">
        <title>Sporaefaciens musculi gen. nov., sp. nov., a novel bacterium isolated from the caecum of an obese mouse.</title>
        <authorList>
            <person name="Rasmussen T.S."/>
            <person name="Streidl T."/>
            <person name="Hitch T.C.A."/>
            <person name="Wortmann E."/>
            <person name="Deptula P."/>
            <person name="Hansen M."/>
            <person name="Nielsen D.S."/>
            <person name="Clavel T."/>
            <person name="Vogensen F.K."/>
        </authorList>
    </citation>
    <scope>NUCLEOTIDE SEQUENCE [LARGE SCALE GENOMIC DNA]</scope>
    <source>
        <strain evidence="5 6">WCA-9-b2</strain>
    </source>
</reference>
<feature type="domain" description="4Fe-4S ferredoxin-type" evidence="4">
    <location>
        <begin position="1"/>
        <end position="30"/>
    </location>
</feature>
<dbReference type="Pfam" id="PF12838">
    <property type="entry name" value="Fer4_7"/>
    <property type="match status" value="1"/>
</dbReference>
<dbReference type="EMBL" id="WUQX01000001">
    <property type="protein sequence ID" value="MXP74992.1"/>
    <property type="molecule type" value="Genomic_DNA"/>
</dbReference>
<evidence type="ECO:0000313" key="5">
    <source>
        <dbReference type="EMBL" id="MXP74992.1"/>
    </source>
</evidence>
<dbReference type="InterPro" id="IPR052977">
    <property type="entry name" value="Polyferredoxin-like_ET"/>
</dbReference>
<dbReference type="GO" id="GO:0051536">
    <property type="term" value="F:iron-sulfur cluster binding"/>
    <property type="evidence" value="ECO:0007669"/>
    <property type="project" value="UniProtKB-KW"/>
</dbReference>
<dbReference type="PROSITE" id="PS00198">
    <property type="entry name" value="4FE4S_FER_1"/>
    <property type="match status" value="1"/>
</dbReference>
<dbReference type="InterPro" id="IPR017896">
    <property type="entry name" value="4Fe4S_Fe-S-bd"/>
</dbReference>
<dbReference type="SUPFAM" id="SSF54862">
    <property type="entry name" value="4Fe-4S ferredoxins"/>
    <property type="match status" value="1"/>
</dbReference>
<keyword evidence="2" id="KW-0408">Iron</keyword>
<dbReference type="Pfam" id="PF04432">
    <property type="entry name" value="FrhB_FdhB_C"/>
    <property type="match status" value="1"/>
</dbReference>
<dbReference type="InterPro" id="IPR046237">
    <property type="entry name" value="DUF6270"/>
</dbReference>
<keyword evidence="6" id="KW-1185">Reference proteome</keyword>
<keyword evidence="3" id="KW-0411">Iron-sulfur</keyword>
<dbReference type="PANTHER" id="PTHR43193:SF2">
    <property type="entry name" value="POLYFERREDOXIN PROTEIN FWDF"/>
    <property type="match status" value="1"/>
</dbReference>
<organism evidence="5 6">
    <name type="scientific">Sporofaciens musculi</name>
    <dbReference type="NCBI Taxonomy" id="2681861"/>
    <lineage>
        <taxon>Bacteria</taxon>
        <taxon>Bacillati</taxon>
        <taxon>Bacillota</taxon>
        <taxon>Clostridia</taxon>
        <taxon>Lachnospirales</taxon>
        <taxon>Lachnospiraceae</taxon>
        <taxon>Sporofaciens</taxon>
    </lineage>
</organism>
<sequence length="633" mass="73333">MIHKMQKEDCCGCQACVSICPQNCISLKTDEEGFWYPMVDEAECISCGKCEIVCPFMSSEECGKEKEIDVYGAWCTEEEVRFSSSSGGLFTVLADDIIEQGGVVFGVKVGADGDIIHSCTDSKEGISQFRKSKYVQSNMKNTYQDVKGYLDIGKKVLFSGTPCQILALHRFLGKNYEGLYTVDVICVGVSSPGVWKKYLKQLENENQGKITKIIFRHKETDGVVLKNGQRNLTLHVAFDNSKTLYQYCDENMFFNGFLNKLYLRPSCAACKAKDFRSGSDIQLGDFWEIEKMYPEVLDVSEDGERIPFGISEVLIYTKKGQEWFQRIKDRINCFKADRMLVESEQTDTNWYLLKSGSQQHWNRDTFFKEYKENSDNVYELIKKNLNIRNLENLSGKNIGMWGSYNLRNSIGIISDYTDCELKFQFRNSTICSLMSEPNTQLQYMKGSSNPFRNRMLRNDIEKEFRTNIEKYASEADFFIMDLLEERYDSFIVGQTIITKSEGYFETTGIQGMPVFITFDMWKKTFCEFMEFVQRYFSISNMMIAENYLCSRYGRINAPKYEYKEKNKINRINSMLEERYNYIRTQWPEIKMLPPIPDSLLYTEASHRYGCVPEHMNRSACIYLAQEIGEAVGQ</sequence>
<comment type="caution">
    <text evidence="5">The sequence shown here is derived from an EMBL/GenBank/DDBJ whole genome shotgun (WGS) entry which is preliminary data.</text>
</comment>
<evidence type="ECO:0000259" key="4">
    <source>
        <dbReference type="PROSITE" id="PS51379"/>
    </source>
</evidence>
<dbReference type="Proteomes" id="UP000460412">
    <property type="component" value="Unassembled WGS sequence"/>
</dbReference>
<evidence type="ECO:0000256" key="3">
    <source>
        <dbReference type="ARBA" id="ARBA00023014"/>
    </source>
</evidence>
<dbReference type="AlphaFoldDB" id="A0A7X3MES7"/>
<protein>
    <submittedName>
        <fullName evidence="5">4Fe-4S dicluster domain-containing protein</fullName>
    </submittedName>
</protein>
<dbReference type="Gene3D" id="3.30.70.20">
    <property type="match status" value="1"/>
</dbReference>
<name>A0A7X3MES7_9FIRM</name>
<dbReference type="Pfam" id="PF04422">
    <property type="entry name" value="FrhB_FdhB_N"/>
    <property type="match status" value="1"/>
</dbReference>
<dbReference type="InterPro" id="IPR007516">
    <property type="entry name" value="Co_F420_Hydgase/DH_bsu_N"/>
</dbReference>
<dbReference type="InterPro" id="IPR017900">
    <property type="entry name" value="4Fe4S_Fe_S_CS"/>
</dbReference>
<dbReference type="InterPro" id="IPR007525">
    <property type="entry name" value="FrhB_FdhB_C"/>
</dbReference>
<gene>
    <name evidence="5" type="ORF">GN277_06240</name>
</gene>
<dbReference type="PANTHER" id="PTHR43193">
    <property type="match status" value="1"/>
</dbReference>